<dbReference type="Proteomes" id="UP000030147">
    <property type="component" value="Unassembled WGS sequence"/>
</dbReference>
<reference evidence="2 3" key="1">
    <citation type="journal article" date="2015" name="Stand. Genomic Sci.">
        <title>High quality draft genome sequence of the moderately halophilic bacterium Pontibacillus yanchengensis Y32(T) and comparison among Pontibacillus genomes.</title>
        <authorList>
            <person name="Huang J."/>
            <person name="Qiao Z.X."/>
            <person name="Tang J.W."/>
            <person name="Wang G."/>
        </authorList>
    </citation>
    <scope>NUCLEOTIDE SEQUENCE [LARGE SCALE GENOMIC DNA]</scope>
    <source>
        <strain evidence="2 3">Y32</strain>
    </source>
</reference>
<dbReference type="Pfam" id="PF07872">
    <property type="entry name" value="DUF1659"/>
    <property type="match status" value="1"/>
</dbReference>
<dbReference type="AlphaFoldDB" id="A0A0A2TJD0"/>
<organism evidence="2 3">
    <name type="scientific">Pontibacillus yanchengensis Y32</name>
    <dbReference type="NCBI Taxonomy" id="1385514"/>
    <lineage>
        <taxon>Bacteria</taxon>
        <taxon>Bacillati</taxon>
        <taxon>Bacillota</taxon>
        <taxon>Bacilli</taxon>
        <taxon>Bacillales</taxon>
        <taxon>Bacillaceae</taxon>
        <taxon>Pontibacillus</taxon>
    </lineage>
</organism>
<dbReference type="InterPro" id="IPR012454">
    <property type="entry name" value="DUF1659"/>
</dbReference>
<dbReference type="eggNOG" id="ENOG5033AHG">
    <property type="taxonomic scope" value="Bacteria"/>
</dbReference>
<evidence type="ECO:0000259" key="1">
    <source>
        <dbReference type="Pfam" id="PF07872"/>
    </source>
</evidence>
<keyword evidence="3" id="KW-1185">Reference proteome</keyword>
<evidence type="ECO:0000313" key="2">
    <source>
        <dbReference type="EMBL" id="KGP74548.1"/>
    </source>
</evidence>
<dbReference type="EMBL" id="AVBF01000001">
    <property type="protein sequence ID" value="KGP74548.1"/>
    <property type="molecule type" value="Genomic_DNA"/>
</dbReference>
<sequence>MAVSNLINSQLQLIFEDGMDDDGKPVLKNKNFNNIKTDSTPDQLYAVATALTSLQQRTLYGVERNDASELFES</sequence>
<proteinExistence type="predicted"/>
<accession>A0A0A2TJD0</accession>
<dbReference type="RefSeq" id="WP_036815004.1">
    <property type="nucleotide sequence ID" value="NZ_AVBF01000001.1"/>
</dbReference>
<protein>
    <recommendedName>
        <fullName evidence="1">DUF1659 domain-containing protein</fullName>
    </recommendedName>
</protein>
<gene>
    <name evidence="2" type="ORF">N782_00195</name>
</gene>
<evidence type="ECO:0000313" key="3">
    <source>
        <dbReference type="Proteomes" id="UP000030147"/>
    </source>
</evidence>
<name>A0A0A2TJD0_9BACI</name>
<dbReference type="OrthoDB" id="48766at2"/>
<dbReference type="STRING" id="1385514.N782_00195"/>
<feature type="domain" description="DUF1659" evidence="1">
    <location>
        <begin position="2"/>
        <end position="70"/>
    </location>
</feature>
<comment type="caution">
    <text evidence="2">The sequence shown here is derived from an EMBL/GenBank/DDBJ whole genome shotgun (WGS) entry which is preliminary data.</text>
</comment>